<comment type="similarity">
    <text evidence="1">Belongs to the AHA1 family.</text>
</comment>
<dbReference type="PANTHER" id="PTHR13009:SF22">
    <property type="entry name" value="LD43819P"/>
    <property type="match status" value="1"/>
</dbReference>
<evidence type="ECO:0000256" key="1">
    <source>
        <dbReference type="ARBA" id="ARBA00006817"/>
    </source>
</evidence>
<evidence type="ECO:0000256" key="2">
    <source>
        <dbReference type="SAM" id="MobiDB-lite"/>
    </source>
</evidence>
<evidence type="ECO:0000313" key="4">
    <source>
        <dbReference type="EMBL" id="ADE76950.1"/>
    </source>
</evidence>
<dbReference type="Pfam" id="PF09229">
    <property type="entry name" value="Aha1_N"/>
    <property type="match status" value="1"/>
</dbReference>
<dbReference type="SUPFAM" id="SSF103111">
    <property type="entry name" value="Activator of Hsp90 ATPase, Aha1"/>
    <property type="match status" value="1"/>
</dbReference>
<dbReference type="InterPro" id="IPR015310">
    <property type="entry name" value="AHSA1-like_N"/>
</dbReference>
<evidence type="ECO:0000259" key="3">
    <source>
        <dbReference type="SMART" id="SM01000"/>
    </source>
</evidence>
<dbReference type="EMBL" id="BT123641">
    <property type="protein sequence ID" value="ADE76950.1"/>
    <property type="molecule type" value="mRNA"/>
</dbReference>
<dbReference type="GO" id="GO:0005829">
    <property type="term" value="C:cytosol"/>
    <property type="evidence" value="ECO:0007669"/>
    <property type="project" value="TreeGrafter"/>
</dbReference>
<dbReference type="GO" id="GO:0051087">
    <property type="term" value="F:protein-folding chaperone binding"/>
    <property type="evidence" value="ECO:0007669"/>
    <property type="project" value="InterPro"/>
</dbReference>
<accession>D5ABN1</accession>
<dbReference type="PANTHER" id="PTHR13009">
    <property type="entry name" value="HEAT SHOCK PROTEIN 90 HSP90 CO-CHAPERONE AHA-1"/>
    <property type="match status" value="1"/>
</dbReference>
<dbReference type="GO" id="GO:0006457">
    <property type="term" value="P:protein folding"/>
    <property type="evidence" value="ECO:0007669"/>
    <property type="project" value="TreeGrafter"/>
</dbReference>
<proteinExistence type="evidence at transcript level"/>
<protein>
    <recommendedName>
        <fullName evidence="3">Activator of Hsp90 ATPase AHSA1-like N-terminal domain-containing protein</fullName>
    </recommendedName>
</protein>
<dbReference type="AlphaFoldDB" id="D5ABN1"/>
<dbReference type="InterPro" id="IPR036338">
    <property type="entry name" value="Aha1"/>
</dbReference>
<name>D5ABN1_PICSI</name>
<feature type="region of interest" description="Disordered" evidence="2">
    <location>
        <begin position="27"/>
        <end position="52"/>
    </location>
</feature>
<dbReference type="SMART" id="SM01000">
    <property type="entry name" value="Aha1_N"/>
    <property type="match status" value="1"/>
</dbReference>
<organism evidence="4">
    <name type="scientific">Picea sitchensis</name>
    <name type="common">Sitka spruce</name>
    <name type="synonym">Pinus sitchensis</name>
    <dbReference type="NCBI Taxonomy" id="3332"/>
    <lineage>
        <taxon>Eukaryota</taxon>
        <taxon>Viridiplantae</taxon>
        <taxon>Streptophyta</taxon>
        <taxon>Embryophyta</taxon>
        <taxon>Tracheophyta</taxon>
        <taxon>Spermatophyta</taxon>
        <taxon>Pinopsida</taxon>
        <taxon>Pinidae</taxon>
        <taxon>Conifers I</taxon>
        <taxon>Pinales</taxon>
        <taxon>Pinaceae</taxon>
        <taxon>Picea</taxon>
    </lineage>
</organism>
<dbReference type="GO" id="GO:0001671">
    <property type="term" value="F:ATPase activator activity"/>
    <property type="evidence" value="ECO:0007669"/>
    <property type="project" value="InterPro"/>
</dbReference>
<dbReference type="Gene3D" id="3.15.10.20">
    <property type="entry name" value="Activator of Hsp90 ATPase Aha1, N-terminal domain"/>
    <property type="match status" value="1"/>
</dbReference>
<reference evidence="4" key="1">
    <citation type="submission" date="2010-04" db="EMBL/GenBank/DDBJ databases">
        <authorList>
            <person name="Reid K.E."/>
            <person name="Liao N."/>
            <person name="Chan S."/>
            <person name="Docking R."/>
            <person name="Taylor G."/>
            <person name="Moore R."/>
            <person name="Mayo M."/>
            <person name="Munro S."/>
            <person name="King J."/>
            <person name="Yanchuk A."/>
            <person name="Holt R."/>
            <person name="Jones S."/>
            <person name="Marra M."/>
            <person name="Ritland C.E."/>
            <person name="Ritland K."/>
            <person name="Bohlmann J."/>
        </authorList>
    </citation>
    <scope>NUCLEOTIDE SEQUENCE</scope>
    <source>
        <tissue evidence="4">Bud</tissue>
    </source>
</reference>
<sequence length="196" mass="22118">MAGEVAEERQNSSYRYWVRETTTEAAPRTVPQKLSAEDLAKQQPQSAPLGSVWNRAGTWEEKNLSTWASSRIKELLIDLGSEFNSGKANILEVSSCVGEASVVTVRNKKRIGYSYEIALKFQGEWLIEEEMKQIQGTLNVPEASYGDLEDMQLNVTLNTDKGIPDSKRSTIIKDLMSFLSPIQDRLLQFEAELKER</sequence>
<feature type="domain" description="Activator of Hsp90 ATPase AHSA1-like N-terminal" evidence="3">
    <location>
        <begin position="61"/>
        <end position="196"/>
    </location>
</feature>